<gene>
    <name evidence="3" type="ORF">JKP88DRAFT_274200</name>
</gene>
<dbReference type="Proteomes" id="UP000664859">
    <property type="component" value="Unassembled WGS sequence"/>
</dbReference>
<dbReference type="PROSITE" id="PS50197">
    <property type="entry name" value="BEACH"/>
    <property type="match status" value="1"/>
</dbReference>
<evidence type="ECO:0000259" key="2">
    <source>
        <dbReference type="PROSITE" id="PS50197"/>
    </source>
</evidence>
<dbReference type="AlphaFoldDB" id="A0A836CA56"/>
<dbReference type="EMBL" id="JAFCMP010000525">
    <property type="protein sequence ID" value="KAG5177533.1"/>
    <property type="molecule type" value="Genomic_DNA"/>
</dbReference>
<comment type="caution">
    <text evidence="3">The sequence shown here is derived from an EMBL/GenBank/DDBJ whole genome shotgun (WGS) entry which is preliminary data.</text>
</comment>
<accession>A0A836CA56</accession>
<keyword evidence="4" id="KW-1185">Reference proteome</keyword>
<evidence type="ECO:0000313" key="3">
    <source>
        <dbReference type="EMBL" id="KAG5177533.1"/>
    </source>
</evidence>
<name>A0A836CA56_9STRA</name>
<protein>
    <recommendedName>
        <fullName evidence="2">BEACH domain-containing protein</fullName>
    </recommendedName>
</protein>
<evidence type="ECO:0000256" key="1">
    <source>
        <dbReference type="SAM" id="MobiDB-lite"/>
    </source>
</evidence>
<feature type="region of interest" description="Disordered" evidence="1">
    <location>
        <begin position="97"/>
        <end position="126"/>
    </location>
</feature>
<dbReference type="InterPro" id="IPR000409">
    <property type="entry name" value="BEACH_dom"/>
</dbReference>
<proteinExistence type="predicted"/>
<sequence length="126" mass="13313">MKAPYAEHCCATYYEGGVDNCEGSVDVGVMRDALQCAAAEAQMTHFGQTLSRLFIDPHPPRARAAMTATKLVLCLVPDSSDLPFVLAREFLMPLPSPGAMENPGGGGHMEEDVGEDPEMPFGGGGV</sequence>
<evidence type="ECO:0000313" key="4">
    <source>
        <dbReference type="Proteomes" id="UP000664859"/>
    </source>
</evidence>
<feature type="domain" description="BEACH" evidence="2">
    <location>
        <begin position="1"/>
        <end position="61"/>
    </location>
</feature>
<reference evidence="3" key="1">
    <citation type="submission" date="2021-02" db="EMBL/GenBank/DDBJ databases">
        <title>First Annotated Genome of the Yellow-green Alga Tribonema minus.</title>
        <authorList>
            <person name="Mahan K.M."/>
        </authorList>
    </citation>
    <scope>NUCLEOTIDE SEQUENCE</scope>
    <source>
        <strain evidence="3">UTEX B ZZ1240</strain>
    </source>
</reference>
<organism evidence="3 4">
    <name type="scientific">Tribonema minus</name>
    <dbReference type="NCBI Taxonomy" id="303371"/>
    <lineage>
        <taxon>Eukaryota</taxon>
        <taxon>Sar</taxon>
        <taxon>Stramenopiles</taxon>
        <taxon>Ochrophyta</taxon>
        <taxon>PX clade</taxon>
        <taxon>Xanthophyceae</taxon>
        <taxon>Tribonematales</taxon>
        <taxon>Tribonemataceae</taxon>
        <taxon>Tribonema</taxon>
    </lineage>
</organism>